<dbReference type="InterPro" id="IPR009716">
    <property type="entry name" value="Ferroportin-1"/>
</dbReference>
<dbReference type="CDD" id="cd17480">
    <property type="entry name" value="MFS_SLC40A1_like"/>
    <property type="match status" value="1"/>
</dbReference>
<organism evidence="9 10">
    <name type="scientific">Xylaria multiplex</name>
    <dbReference type="NCBI Taxonomy" id="323545"/>
    <lineage>
        <taxon>Eukaryota</taxon>
        <taxon>Fungi</taxon>
        <taxon>Dikarya</taxon>
        <taxon>Ascomycota</taxon>
        <taxon>Pezizomycotina</taxon>
        <taxon>Sordariomycetes</taxon>
        <taxon>Xylariomycetidae</taxon>
        <taxon>Xylariales</taxon>
        <taxon>Xylariaceae</taxon>
        <taxon>Xylaria</taxon>
    </lineage>
</organism>
<feature type="transmembrane region" description="Helical" evidence="7">
    <location>
        <begin position="406"/>
        <end position="426"/>
    </location>
</feature>
<sequence>MGAPHSRSRGRSNASRSPSRRTDTTADHIAALPGRHVHEHSDEHQHQSELEQTFLHDHSIMSGTMQVSDTGADSAAVTQDQDTPPIIPKGAIWRLYVSHFLSTWNSRVFEFAATLFLASIFPGTLRPLSIYALVRNGAAILFAQSMGSMIDRGDRLRVVMLSIVGQRVAVFVSCGVFAVLEMRKHDMDTHLRTGLFSLTVALAVVEKLCATTNLVSVERDWVVAITEGNEEARQVINARMRRIDLLCKLAGPLAISSIAIASELIAIWVTLGMNVLSVITECIYIVQVYHKNPSLRRARERGTVQDRDPVAGRGPFFISLSSIARRLLPLSSVPFYFRHPAFLPSLALSFLYLTVLSFSGQMITYLISVGYTTLYVGIARLISTIFELSATWIAPRMMKRIGVVRGGLWSITWQSLWLTGGITFFFGYSRGLDTSSIIPATGLAVAVAVSRVGLWGYDLCAQSIVQAEVESDRRGEFSTVEVAFQNLAELISYVSTIIFSRPDQFKWPALISIGAVYAAGGLHAAFVRQRRGHLVHPPVCVARKREAV</sequence>
<feature type="compositionally biased region" description="Basic residues" evidence="8">
    <location>
        <begin position="1"/>
        <end position="10"/>
    </location>
</feature>
<comment type="caution">
    <text evidence="9">The sequence shown here is derived from an EMBL/GenBank/DDBJ whole genome shotgun (WGS) entry which is preliminary data.</text>
</comment>
<evidence type="ECO:0000256" key="8">
    <source>
        <dbReference type="SAM" id="MobiDB-lite"/>
    </source>
</evidence>
<dbReference type="GO" id="GO:0016020">
    <property type="term" value="C:membrane"/>
    <property type="evidence" value="ECO:0007669"/>
    <property type="project" value="UniProtKB-SubCell"/>
</dbReference>
<proteinExistence type="inferred from homology"/>
<dbReference type="SUPFAM" id="SSF103473">
    <property type="entry name" value="MFS general substrate transporter"/>
    <property type="match status" value="1"/>
</dbReference>
<keyword evidence="4 7" id="KW-0812">Transmembrane</keyword>
<comment type="caution">
    <text evidence="7">Lacks conserved residue(s) required for the propagation of feature annotation.</text>
</comment>
<evidence type="ECO:0000256" key="7">
    <source>
        <dbReference type="RuleBase" id="RU365065"/>
    </source>
</evidence>
<feature type="region of interest" description="Disordered" evidence="8">
    <location>
        <begin position="1"/>
        <end position="25"/>
    </location>
</feature>
<keyword evidence="3 7" id="KW-0813">Transport</keyword>
<dbReference type="InterPro" id="IPR036259">
    <property type="entry name" value="MFS_trans_sf"/>
</dbReference>
<evidence type="ECO:0000256" key="1">
    <source>
        <dbReference type="ARBA" id="ARBA00004141"/>
    </source>
</evidence>
<evidence type="ECO:0000313" key="10">
    <source>
        <dbReference type="Proteomes" id="UP000481858"/>
    </source>
</evidence>
<feature type="transmembrane region" description="Helical" evidence="7">
    <location>
        <begin position="374"/>
        <end position="394"/>
    </location>
</feature>
<dbReference type="InParanoid" id="A0A7C8MYN1"/>
<protein>
    <recommendedName>
        <fullName evidence="7">Solute carrier family 40 member</fullName>
    </recommendedName>
</protein>
<dbReference type="Proteomes" id="UP000481858">
    <property type="component" value="Unassembled WGS sequence"/>
</dbReference>
<evidence type="ECO:0000256" key="2">
    <source>
        <dbReference type="ARBA" id="ARBA00006279"/>
    </source>
</evidence>
<dbReference type="GO" id="GO:0005381">
    <property type="term" value="F:iron ion transmembrane transporter activity"/>
    <property type="evidence" value="ECO:0007669"/>
    <property type="project" value="UniProtKB-UniRule"/>
</dbReference>
<dbReference type="PANTHER" id="PTHR11660">
    <property type="entry name" value="SOLUTE CARRIER FAMILY 40 MEMBER"/>
    <property type="match status" value="1"/>
</dbReference>
<gene>
    <name evidence="9" type="ORF">GQX73_g1957</name>
</gene>
<keyword evidence="5 7" id="KW-1133">Transmembrane helix</keyword>
<evidence type="ECO:0000256" key="3">
    <source>
        <dbReference type="ARBA" id="ARBA00022448"/>
    </source>
</evidence>
<comment type="subcellular location">
    <subcellularLocation>
        <location evidence="1 7">Membrane</location>
        <topology evidence="1 7">Multi-pass membrane protein</topology>
    </subcellularLocation>
</comment>
<dbReference type="EMBL" id="WUBL01000012">
    <property type="protein sequence ID" value="KAF2971627.1"/>
    <property type="molecule type" value="Genomic_DNA"/>
</dbReference>
<dbReference type="PANTHER" id="PTHR11660:SF57">
    <property type="entry name" value="SOLUTE CARRIER FAMILY 40 MEMBER"/>
    <property type="match status" value="1"/>
</dbReference>
<keyword evidence="7" id="KW-0406">Ion transport</keyword>
<name>A0A7C8MYN1_9PEZI</name>
<keyword evidence="6 7" id="KW-0472">Membrane</keyword>
<evidence type="ECO:0000256" key="5">
    <source>
        <dbReference type="ARBA" id="ARBA00022989"/>
    </source>
</evidence>
<dbReference type="AlphaFoldDB" id="A0A7C8MYN1"/>
<reference evidence="9 10" key="1">
    <citation type="submission" date="2019-12" db="EMBL/GenBank/DDBJ databases">
        <title>Draft genome sequence of the ascomycete Xylaria multiplex DSM 110363.</title>
        <authorList>
            <person name="Buettner E."/>
            <person name="Kellner H."/>
        </authorList>
    </citation>
    <scope>NUCLEOTIDE SEQUENCE [LARGE SCALE GENOMIC DNA]</scope>
    <source>
        <strain evidence="9 10">DSM 110363</strain>
    </source>
</reference>
<comment type="function">
    <text evidence="7">May be involved in iron transport and iron homeostasis.</text>
</comment>
<feature type="transmembrane region" description="Helical" evidence="7">
    <location>
        <begin position="346"/>
        <end position="368"/>
    </location>
</feature>
<accession>A0A7C8MYN1</accession>
<keyword evidence="10" id="KW-1185">Reference proteome</keyword>
<feature type="transmembrane region" description="Helical" evidence="7">
    <location>
        <begin position="507"/>
        <end position="527"/>
    </location>
</feature>
<comment type="similarity">
    <text evidence="2 7">Belongs to the ferroportin (FP) (TC 2.A.100) family. SLC40A subfamily.</text>
</comment>
<feature type="transmembrane region" description="Helical" evidence="7">
    <location>
        <begin position="158"/>
        <end position="180"/>
    </location>
</feature>
<dbReference type="Pfam" id="PF06963">
    <property type="entry name" value="FPN1"/>
    <property type="match status" value="1"/>
</dbReference>
<evidence type="ECO:0000313" key="9">
    <source>
        <dbReference type="EMBL" id="KAF2971627.1"/>
    </source>
</evidence>
<evidence type="ECO:0000256" key="6">
    <source>
        <dbReference type="ARBA" id="ARBA00023136"/>
    </source>
</evidence>
<evidence type="ECO:0000256" key="4">
    <source>
        <dbReference type="ARBA" id="ARBA00022692"/>
    </source>
</evidence>
<feature type="transmembrane region" description="Helical" evidence="7">
    <location>
        <begin position="243"/>
        <end position="261"/>
    </location>
</feature>
<dbReference type="OrthoDB" id="648861at2759"/>